<accession>A0A2N5XW33</accession>
<evidence type="ECO:0000313" key="2">
    <source>
        <dbReference type="Proteomes" id="UP000234881"/>
    </source>
</evidence>
<reference evidence="1 2" key="1">
    <citation type="submission" date="2018-01" db="EMBL/GenBank/DDBJ databases">
        <title>The draft genome sequence of Cohaesibacter sp. H1304.</title>
        <authorList>
            <person name="Wang N.-N."/>
            <person name="Du Z.-J."/>
        </authorList>
    </citation>
    <scope>NUCLEOTIDE SEQUENCE [LARGE SCALE GENOMIC DNA]</scope>
    <source>
        <strain evidence="1 2">H1304</strain>
    </source>
</reference>
<dbReference type="Proteomes" id="UP000234881">
    <property type="component" value="Unassembled WGS sequence"/>
</dbReference>
<name>A0A2N5XW33_9HYPH</name>
<organism evidence="1 2">
    <name type="scientific">Cohaesibacter celericrescens</name>
    <dbReference type="NCBI Taxonomy" id="2067669"/>
    <lineage>
        <taxon>Bacteria</taxon>
        <taxon>Pseudomonadati</taxon>
        <taxon>Pseudomonadota</taxon>
        <taxon>Alphaproteobacteria</taxon>
        <taxon>Hyphomicrobiales</taxon>
        <taxon>Cohaesibacteraceae</taxon>
    </lineage>
</organism>
<proteinExistence type="predicted"/>
<protein>
    <recommendedName>
        <fullName evidence="3">Integrase</fullName>
    </recommendedName>
</protein>
<dbReference type="EMBL" id="PKUQ01000002">
    <property type="protein sequence ID" value="PLW78638.1"/>
    <property type="molecule type" value="Genomic_DNA"/>
</dbReference>
<keyword evidence="2" id="KW-1185">Reference proteome</keyword>
<sequence length="81" mass="9211">MNDPTKGVTRFKDNPDGYHTWTDVEIDRFETHHDKGSAAVMAYLGHRTQQEARKYVQKANRTRLGDSGMAKFENLSNPANS</sequence>
<dbReference type="OrthoDB" id="7873969at2"/>
<evidence type="ECO:0008006" key="3">
    <source>
        <dbReference type="Google" id="ProtNLM"/>
    </source>
</evidence>
<evidence type="ECO:0000313" key="1">
    <source>
        <dbReference type="EMBL" id="PLW78638.1"/>
    </source>
</evidence>
<dbReference type="RefSeq" id="WP_101532403.1">
    <property type="nucleotide sequence ID" value="NZ_PKUQ01000002.1"/>
</dbReference>
<dbReference type="AlphaFoldDB" id="A0A2N5XW33"/>
<gene>
    <name evidence="1" type="ORF">C0081_03380</name>
</gene>
<comment type="caution">
    <text evidence="1">The sequence shown here is derived from an EMBL/GenBank/DDBJ whole genome shotgun (WGS) entry which is preliminary data.</text>
</comment>